<proteinExistence type="predicted"/>
<gene>
    <name evidence="2" type="ORF">IW261DRAFT_889885</name>
</gene>
<keyword evidence="3" id="KW-1185">Reference proteome</keyword>
<keyword evidence="1" id="KW-0732">Signal</keyword>
<name>A0AA39PJV3_9AGAR</name>
<evidence type="ECO:0000256" key="1">
    <source>
        <dbReference type="SAM" id="SignalP"/>
    </source>
</evidence>
<evidence type="ECO:0008006" key="4">
    <source>
        <dbReference type="Google" id="ProtNLM"/>
    </source>
</evidence>
<sequence length="153" mass="17524">MFSRLGRPQWLSHGPPCIVFSMFHICSLLMWGSASTCMCDKHASHYKNSTVTESRPIRSVFSIILCLTHGFSSRIPSPTSFLCILVLLRDFLYMALHQWDHLDPSLAVLFFFHTDLSVFMRISAVFDLELTLPDTLMTVRLCTPCRQGTLFYP</sequence>
<dbReference type="Proteomes" id="UP001175227">
    <property type="component" value="Unassembled WGS sequence"/>
</dbReference>
<accession>A0AA39PJV3</accession>
<dbReference type="AlphaFoldDB" id="A0AA39PJV3"/>
<reference evidence="2" key="1">
    <citation type="submission" date="2023-06" db="EMBL/GenBank/DDBJ databases">
        <authorList>
            <consortium name="Lawrence Berkeley National Laboratory"/>
            <person name="Ahrendt S."/>
            <person name="Sahu N."/>
            <person name="Indic B."/>
            <person name="Wong-Bajracharya J."/>
            <person name="Merenyi Z."/>
            <person name="Ke H.-M."/>
            <person name="Monk M."/>
            <person name="Kocsube S."/>
            <person name="Drula E."/>
            <person name="Lipzen A."/>
            <person name="Balint B."/>
            <person name="Henrissat B."/>
            <person name="Andreopoulos B."/>
            <person name="Martin F.M."/>
            <person name="Harder C.B."/>
            <person name="Rigling D."/>
            <person name="Ford K.L."/>
            <person name="Foster G.D."/>
            <person name="Pangilinan J."/>
            <person name="Papanicolaou A."/>
            <person name="Barry K."/>
            <person name="LaButti K."/>
            <person name="Viragh M."/>
            <person name="Koriabine M."/>
            <person name="Yan M."/>
            <person name="Riley R."/>
            <person name="Champramary S."/>
            <person name="Plett K.L."/>
            <person name="Tsai I.J."/>
            <person name="Slot J."/>
            <person name="Sipos G."/>
            <person name="Plett J."/>
            <person name="Nagy L.G."/>
            <person name="Grigoriev I.V."/>
        </authorList>
    </citation>
    <scope>NUCLEOTIDE SEQUENCE</scope>
    <source>
        <strain evidence="2">ICMP 16352</strain>
    </source>
</reference>
<evidence type="ECO:0000313" key="2">
    <source>
        <dbReference type="EMBL" id="KAK0485225.1"/>
    </source>
</evidence>
<comment type="caution">
    <text evidence="2">The sequence shown here is derived from an EMBL/GenBank/DDBJ whole genome shotgun (WGS) entry which is preliminary data.</text>
</comment>
<protein>
    <recommendedName>
        <fullName evidence="4">Secreted protein</fullName>
    </recommendedName>
</protein>
<dbReference type="EMBL" id="JAUEPR010000005">
    <property type="protein sequence ID" value="KAK0485225.1"/>
    <property type="molecule type" value="Genomic_DNA"/>
</dbReference>
<feature type="chain" id="PRO_5041316871" description="Secreted protein" evidence="1">
    <location>
        <begin position="35"/>
        <end position="153"/>
    </location>
</feature>
<organism evidence="2 3">
    <name type="scientific">Armillaria novae-zelandiae</name>
    <dbReference type="NCBI Taxonomy" id="153914"/>
    <lineage>
        <taxon>Eukaryota</taxon>
        <taxon>Fungi</taxon>
        <taxon>Dikarya</taxon>
        <taxon>Basidiomycota</taxon>
        <taxon>Agaricomycotina</taxon>
        <taxon>Agaricomycetes</taxon>
        <taxon>Agaricomycetidae</taxon>
        <taxon>Agaricales</taxon>
        <taxon>Marasmiineae</taxon>
        <taxon>Physalacriaceae</taxon>
        <taxon>Armillaria</taxon>
    </lineage>
</organism>
<feature type="signal peptide" evidence="1">
    <location>
        <begin position="1"/>
        <end position="34"/>
    </location>
</feature>
<evidence type="ECO:0000313" key="3">
    <source>
        <dbReference type="Proteomes" id="UP001175227"/>
    </source>
</evidence>